<dbReference type="CDD" id="cd05151">
    <property type="entry name" value="ChoK-like"/>
    <property type="match status" value="1"/>
</dbReference>
<dbReference type="Gene3D" id="3.30.200.20">
    <property type="entry name" value="Phosphorylase Kinase, domain 1"/>
    <property type="match status" value="1"/>
</dbReference>
<evidence type="ECO:0000313" key="2">
    <source>
        <dbReference type="EMBL" id="NDY95853.1"/>
    </source>
</evidence>
<dbReference type="Gene3D" id="3.90.1200.10">
    <property type="match status" value="1"/>
</dbReference>
<evidence type="ECO:0000313" key="3">
    <source>
        <dbReference type="Proteomes" id="UP000484885"/>
    </source>
</evidence>
<keyword evidence="2" id="KW-0808">Transferase</keyword>
<accession>A0A845UVK3</accession>
<dbReference type="PANTHER" id="PTHR40086:SF1">
    <property type="entry name" value="CELL CYCLE REGULATOR CCRZ"/>
    <property type="match status" value="1"/>
</dbReference>
<proteinExistence type="predicted"/>
<comment type="caution">
    <text evidence="2">The sequence shown here is derived from an EMBL/GenBank/DDBJ whole genome shotgun (WGS) entry which is preliminary data.</text>
</comment>
<dbReference type="EMBL" id="JAAGSC010000041">
    <property type="protein sequence ID" value="NDY95853.1"/>
    <property type="molecule type" value="Genomic_DNA"/>
</dbReference>
<dbReference type="SUPFAM" id="SSF56112">
    <property type="entry name" value="Protein kinase-like (PK-like)"/>
    <property type="match status" value="1"/>
</dbReference>
<protein>
    <submittedName>
        <fullName evidence="2">Phosphotransferase family protein</fullName>
    </submittedName>
</protein>
<name>A0A845UVK3_9GAMM</name>
<dbReference type="GO" id="GO:0016740">
    <property type="term" value="F:transferase activity"/>
    <property type="evidence" value="ECO:0007669"/>
    <property type="project" value="UniProtKB-KW"/>
</dbReference>
<dbReference type="InterPro" id="IPR011009">
    <property type="entry name" value="Kinase-like_dom_sf"/>
</dbReference>
<dbReference type="Pfam" id="PF01636">
    <property type="entry name" value="APH"/>
    <property type="match status" value="1"/>
</dbReference>
<dbReference type="AlphaFoldDB" id="A0A845UVK3"/>
<dbReference type="InterPro" id="IPR052077">
    <property type="entry name" value="CcrZ_PhaseVar_Mediator"/>
</dbReference>
<dbReference type="Proteomes" id="UP000484885">
    <property type="component" value="Unassembled WGS sequence"/>
</dbReference>
<evidence type="ECO:0000259" key="1">
    <source>
        <dbReference type="Pfam" id="PF01636"/>
    </source>
</evidence>
<sequence>MNGSSVDGSTARLEELLDSWREWTLPLRTRPRVLGRIQSGRTNCNYRLRAPGLSEDLLLRVNHPNPVRLGIDREQERRILSLTADAAIGRPFLHWDPGQRFVIFPWLPGRVWTPADLASPDQRARLWPLLKRCHRIVPAGPRRSYHGYLCHYWGQLAQAGEVDGTLQRAWREFEPRLRTFDQAAWPARLVHHDLIPDNIIDTGDRLYLIDWEYAAPGHPDIDLWSVDRAAVREPFVIEMMEWINGLWERLIRTS</sequence>
<reference evidence="2 3" key="1">
    <citation type="submission" date="2020-02" db="EMBL/GenBank/DDBJ databases">
        <authorList>
            <person name="Zhang X.-Y."/>
        </authorList>
    </citation>
    <scope>NUCLEOTIDE SEQUENCE [LARGE SCALE GENOMIC DNA]</scope>
    <source>
        <strain evidence="2 3">C33</strain>
    </source>
</reference>
<organism evidence="2 3">
    <name type="scientific">Wenzhouxiangella limi</name>
    <dbReference type="NCBI Taxonomy" id="2707351"/>
    <lineage>
        <taxon>Bacteria</taxon>
        <taxon>Pseudomonadati</taxon>
        <taxon>Pseudomonadota</taxon>
        <taxon>Gammaproteobacteria</taxon>
        <taxon>Chromatiales</taxon>
        <taxon>Wenzhouxiangellaceae</taxon>
        <taxon>Wenzhouxiangella</taxon>
    </lineage>
</organism>
<gene>
    <name evidence="2" type="ORF">G3I74_08945</name>
</gene>
<dbReference type="PANTHER" id="PTHR40086">
    <property type="entry name" value="PHOSPHOTRANSFERASE YTMP-RELATED"/>
    <property type="match status" value="1"/>
</dbReference>
<keyword evidence="3" id="KW-1185">Reference proteome</keyword>
<dbReference type="RefSeq" id="WP_164211256.1">
    <property type="nucleotide sequence ID" value="NZ_JAAGSC010000041.1"/>
</dbReference>
<feature type="domain" description="Aminoglycoside phosphotransferase" evidence="1">
    <location>
        <begin position="36"/>
        <end position="227"/>
    </location>
</feature>
<dbReference type="InterPro" id="IPR002575">
    <property type="entry name" value="Aminoglycoside_PTrfase"/>
</dbReference>